<dbReference type="Pfam" id="PF04240">
    <property type="entry name" value="Caroten_synth"/>
    <property type="match status" value="1"/>
</dbReference>
<dbReference type="InterPro" id="IPR007354">
    <property type="entry name" value="CruF-like"/>
</dbReference>
<comment type="caution">
    <text evidence="1">The sequence shown here is derived from an EMBL/GenBank/DDBJ whole genome shotgun (WGS) entry which is preliminary data.</text>
</comment>
<dbReference type="OrthoDB" id="9811293at2"/>
<evidence type="ECO:0000313" key="1">
    <source>
        <dbReference type="EMBL" id="TCT26309.1"/>
    </source>
</evidence>
<reference evidence="1 2" key="1">
    <citation type="submission" date="2019-03" db="EMBL/GenBank/DDBJ databases">
        <title>Genomic Encyclopedia of Type Strains, Phase IV (KMG-IV): sequencing the most valuable type-strain genomes for metagenomic binning, comparative biology and taxonomic classification.</title>
        <authorList>
            <person name="Goeker M."/>
        </authorList>
    </citation>
    <scope>NUCLEOTIDE SEQUENCE [LARGE SCALE GENOMIC DNA]</scope>
    <source>
        <strain evidence="1 2">DSM 25894</strain>
    </source>
</reference>
<evidence type="ECO:0000313" key="2">
    <source>
        <dbReference type="Proteomes" id="UP000294650"/>
    </source>
</evidence>
<accession>A0A4R3NAL8</accession>
<dbReference type="AlphaFoldDB" id="A0A4R3NAL8"/>
<name>A0A4R3NAL8_9BACI</name>
<gene>
    <name evidence="1" type="ORF">EDD68_10210</name>
</gene>
<organism evidence="1 2">
    <name type="scientific">Melghiribacillus thermohalophilus</name>
    <dbReference type="NCBI Taxonomy" id="1324956"/>
    <lineage>
        <taxon>Bacteria</taxon>
        <taxon>Bacillati</taxon>
        <taxon>Bacillota</taxon>
        <taxon>Bacilli</taxon>
        <taxon>Bacillales</taxon>
        <taxon>Bacillaceae</taxon>
        <taxon>Melghiribacillus</taxon>
    </lineage>
</organism>
<dbReference type="Proteomes" id="UP000294650">
    <property type="component" value="Unassembled WGS sequence"/>
</dbReference>
<proteinExistence type="predicted"/>
<protein>
    <submittedName>
        <fullName evidence="1">Uncharacterized protein DUF422</fullName>
    </submittedName>
</protein>
<sequence>MVISLVITPTSLAVAYAGARYGFWFGHYNYTEKFAPLIAGVPIAIGFA</sequence>
<dbReference type="EMBL" id="SMAN01000002">
    <property type="protein sequence ID" value="TCT26309.1"/>
    <property type="molecule type" value="Genomic_DNA"/>
</dbReference>
<keyword evidence="2" id="KW-1185">Reference proteome</keyword>